<evidence type="ECO:0000256" key="6">
    <source>
        <dbReference type="PIRNR" id="PIRNR015588"/>
    </source>
</evidence>
<dbReference type="InterPro" id="IPR000804">
    <property type="entry name" value="Clathrin_sm-chain_CS"/>
</dbReference>
<sequence>MTKWYNSFGSVDDSKMTLSKQRAKLIREVSQRVLTRSVRLSNVVEWRGMKLIYKKFAALYFVFCCSNEDNELLMLQLIRTYVEILNDYFGTVSELDLVYNFDKAHCVLDELVCGGKIQESSKNAVLRAVKAHEAVESDRG</sequence>
<evidence type="ECO:0000256" key="1">
    <source>
        <dbReference type="ARBA" id="ARBA00004308"/>
    </source>
</evidence>
<dbReference type="InterPro" id="IPR016635">
    <property type="entry name" value="AP_complex_ssu"/>
</dbReference>
<evidence type="ECO:0000256" key="3">
    <source>
        <dbReference type="ARBA" id="ARBA00022448"/>
    </source>
</evidence>
<evidence type="ECO:0000259" key="7">
    <source>
        <dbReference type="Pfam" id="PF01217"/>
    </source>
</evidence>
<keyword evidence="4 6" id="KW-0653">Protein transport</keyword>
<comment type="similarity">
    <text evidence="2 6">Belongs to the adaptor complexes small subunit family.</text>
</comment>
<dbReference type="Pfam" id="PF01217">
    <property type="entry name" value="Clat_adaptor_s"/>
    <property type="match status" value="1"/>
</dbReference>
<dbReference type="EMBL" id="BQXS01012006">
    <property type="protein sequence ID" value="GKT18997.1"/>
    <property type="molecule type" value="Genomic_DNA"/>
</dbReference>
<evidence type="ECO:0000313" key="8">
    <source>
        <dbReference type="EMBL" id="GKT18997.1"/>
    </source>
</evidence>
<dbReference type="PIRSF" id="PIRSF015588">
    <property type="entry name" value="AP_complex_sigma"/>
    <property type="match status" value="1"/>
</dbReference>
<name>A0ABQ5JWG0_9EUKA</name>
<organism evidence="8 9">
    <name type="scientific">Aduncisulcus paluster</name>
    <dbReference type="NCBI Taxonomy" id="2918883"/>
    <lineage>
        <taxon>Eukaryota</taxon>
        <taxon>Metamonada</taxon>
        <taxon>Carpediemonas-like organisms</taxon>
        <taxon>Aduncisulcus</taxon>
    </lineage>
</organism>
<dbReference type="InterPro" id="IPR022775">
    <property type="entry name" value="AP_mu_sigma_su"/>
</dbReference>
<keyword evidence="9" id="KW-1185">Reference proteome</keyword>
<dbReference type="Proteomes" id="UP001057375">
    <property type="component" value="Unassembled WGS sequence"/>
</dbReference>
<keyword evidence="5 6" id="KW-0472">Membrane</keyword>
<evidence type="ECO:0000313" key="9">
    <source>
        <dbReference type="Proteomes" id="UP001057375"/>
    </source>
</evidence>
<proteinExistence type="inferred from homology"/>
<gene>
    <name evidence="8" type="ORF">ADUPG1_011419</name>
</gene>
<comment type="caution">
    <text evidence="8">The sequence shown here is derived from an EMBL/GenBank/DDBJ whole genome shotgun (WGS) entry which is preliminary data.</text>
</comment>
<evidence type="ECO:0000256" key="2">
    <source>
        <dbReference type="ARBA" id="ARBA00006972"/>
    </source>
</evidence>
<evidence type="ECO:0000256" key="4">
    <source>
        <dbReference type="ARBA" id="ARBA00022927"/>
    </source>
</evidence>
<reference evidence="8" key="1">
    <citation type="submission" date="2022-03" db="EMBL/GenBank/DDBJ databases">
        <title>Draft genome sequence of Aduncisulcus paluster, a free-living microaerophilic Fornicata.</title>
        <authorList>
            <person name="Yuyama I."/>
            <person name="Kume K."/>
            <person name="Tamura T."/>
            <person name="Inagaki Y."/>
            <person name="Hashimoto T."/>
        </authorList>
    </citation>
    <scope>NUCLEOTIDE SEQUENCE</scope>
    <source>
        <strain evidence="8">NY0171</strain>
    </source>
</reference>
<protein>
    <recommendedName>
        <fullName evidence="6">AP complex subunit sigma</fullName>
    </recommendedName>
</protein>
<dbReference type="SUPFAM" id="SSF64356">
    <property type="entry name" value="SNARE-like"/>
    <property type="match status" value="1"/>
</dbReference>
<accession>A0ABQ5JWG0</accession>
<dbReference type="PANTHER" id="PTHR11753">
    <property type="entry name" value="ADAPTOR COMPLEXES SMALL SUBUNIT FAMILY"/>
    <property type="match status" value="1"/>
</dbReference>
<dbReference type="InterPro" id="IPR011012">
    <property type="entry name" value="Longin-like_dom_sf"/>
</dbReference>
<evidence type="ECO:0000256" key="5">
    <source>
        <dbReference type="ARBA" id="ARBA00023136"/>
    </source>
</evidence>
<comment type="subcellular location">
    <subcellularLocation>
        <location evidence="1">Endomembrane system</location>
    </subcellularLocation>
</comment>
<dbReference type="PROSITE" id="PS00989">
    <property type="entry name" value="CLAT_ADAPTOR_S"/>
    <property type="match status" value="1"/>
</dbReference>
<keyword evidence="3 6" id="KW-0813">Transport</keyword>
<dbReference type="Gene3D" id="3.30.450.60">
    <property type="match status" value="1"/>
</dbReference>
<feature type="domain" description="AP complex mu/sigma subunit" evidence="7">
    <location>
        <begin position="19"/>
        <end position="133"/>
    </location>
</feature>